<sequence>MAITEYTEPNVCIGENLTTDDAGQLRLQPWAVPRLVADVRGNSGGDGKVYPTTALPGKLLIDIKAGWRNETPLEQQLLIRVVRGPRYWLTSNPNAIQFRDRWTYAMDAEPGPPITSGIFNGQTGSAIDLGTNSVAEPQPGQQWMWTDTNMVDEWVPYPIGPGQSFKAWYRCYVWTPPPWSDNANKNSPKHEAKANWARLQLIAFGQQGNVVTG</sequence>
<keyword evidence="3" id="KW-1185">Reference proteome</keyword>
<dbReference type="STRING" id="1927124.BST13_05880"/>
<protein>
    <recommendedName>
        <fullName evidence="1">DUF7172 domain-containing protein</fullName>
    </recommendedName>
</protein>
<comment type="caution">
    <text evidence="2">The sequence shown here is derived from an EMBL/GenBank/DDBJ whole genome shotgun (WGS) entry which is preliminary data.</text>
</comment>
<dbReference type="Proteomes" id="UP000192448">
    <property type="component" value="Unassembled WGS sequence"/>
</dbReference>
<dbReference type="OrthoDB" id="4640072at2"/>
<dbReference type="RefSeq" id="WP_083161616.1">
    <property type="nucleotide sequence ID" value="NZ_MVHF01000004.1"/>
</dbReference>
<dbReference type="InterPro" id="IPR055596">
    <property type="entry name" value="DUF7172"/>
</dbReference>
<dbReference type="EMBL" id="MVHF01000004">
    <property type="protein sequence ID" value="ORA38125.1"/>
    <property type="molecule type" value="Genomic_DNA"/>
</dbReference>
<reference evidence="2 3" key="1">
    <citation type="submission" date="2017-02" db="EMBL/GenBank/DDBJ databases">
        <title>The new phylogeny of genus Mycobacterium.</title>
        <authorList>
            <person name="Tortoli E."/>
            <person name="Trovato A."/>
            <person name="Cirillo D.M."/>
        </authorList>
    </citation>
    <scope>NUCLEOTIDE SEQUENCE [LARGE SCALE GENOMIC DNA]</scope>
    <source>
        <strain evidence="2 3">RW6</strain>
    </source>
</reference>
<evidence type="ECO:0000313" key="2">
    <source>
        <dbReference type="EMBL" id="ORA38125.1"/>
    </source>
</evidence>
<gene>
    <name evidence="2" type="ORF">BST13_05880</name>
</gene>
<dbReference type="AlphaFoldDB" id="A0A1X0B7D5"/>
<name>A0A1X0B7D5_9MYCO</name>
<proteinExistence type="predicted"/>
<accession>A0A1X0B7D5</accession>
<dbReference type="Pfam" id="PF23787">
    <property type="entry name" value="DUF7172"/>
    <property type="match status" value="1"/>
</dbReference>
<evidence type="ECO:0000313" key="3">
    <source>
        <dbReference type="Proteomes" id="UP000192448"/>
    </source>
</evidence>
<feature type="domain" description="DUF7172" evidence="1">
    <location>
        <begin position="7"/>
        <end position="208"/>
    </location>
</feature>
<evidence type="ECO:0000259" key="1">
    <source>
        <dbReference type="Pfam" id="PF23787"/>
    </source>
</evidence>
<organism evidence="2 3">
    <name type="scientific">Mycobacterium aquaticum</name>
    <dbReference type="NCBI Taxonomy" id="1927124"/>
    <lineage>
        <taxon>Bacteria</taxon>
        <taxon>Bacillati</taxon>
        <taxon>Actinomycetota</taxon>
        <taxon>Actinomycetes</taxon>
        <taxon>Mycobacteriales</taxon>
        <taxon>Mycobacteriaceae</taxon>
        <taxon>Mycobacterium</taxon>
    </lineage>
</organism>